<evidence type="ECO:0000256" key="6">
    <source>
        <dbReference type="ARBA" id="ARBA00022741"/>
    </source>
</evidence>
<dbReference type="FunFam" id="1.20.1560.10:FF:000010">
    <property type="entry name" value="Multidrug resistance-associated ABC transporter"/>
    <property type="match status" value="1"/>
</dbReference>
<evidence type="ECO:0000313" key="17">
    <source>
        <dbReference type="Proteomes" id="UP001497497"/>
    </source>
</evidence>
<dbReference type="FunFam" id="3.40.50.300:FF:000997">
    <property type="entry name" value="Multidrug resistance-associated protein 1"/>
    <property type="match status" value="1"/>
</dbReference>
<dbReference type="SMART" id="SM00382">
    <property type="entry name" value="AAA"/>
    <property type="match status" value="2"/>
</dbReference>
<dbReference type="EC" id="7.6.2.3" evidence="10"/>
<evidence type="ECO:0000313" key="16">
    <source>
        <dbReference type="EMBL" id="CAL1531982.1"/>
    </source>
</evidence>
<organism evidence="16 17">
    <name type="scientific">Lymnaea stagnalis</name>
    <name type="common">Great pond snail</name>
    <name type="synonym">Helix stagnalis</name>
    <dbReference type="NCBI Taxonomy" id="6523"/>
    <lineage>
        <taxon>Eukaryota</taxon>
        <taxon>Metazoa</taxon>
        <taxon>Spiralia</taxon>
        <taxon>Lophotrochozoa</taxon>
        <taxon>Mollusca</taxon>
        <taxon>Gastropoda</taxon>
        <taxon>Heterobranchia</taxon>
        <taxon>Euthyneura</taxon>
        <taxon>Panpulmonata</taxon>
        <taxon>Hygrophila</taxon>
        <taxon>Lymnaeoidea</taxon>
        <taxon>Lymnaeidae</taxon>
        <taxon>Lymnaea</taxon>
    </lineage>
</organism>
<keyword evidence="17" id="KW-1185">Reference proteome</keyword>
<evidence type="ECO:0000256" key="13">
    <source>
        <dbReference type="SAM" id="Phobius"/>
    </source>
</evidence>
<keyword evidence="9 13" id="KW-0472">Membrane</keyword>
<dbReference type="InterPro" id="IPR036640">
    <property type="entry name" value="ABC1_TM_sf"/>
</dbReference>
<feature type="transmembrane region" description="Helical" evidence="13">
    <location>
        <begin position="1081"/>
        <end position="1110"/>
    </location>
</feature>
<dbReference type="Proteomes" id="UP001497497">
    <property type="component" value="Unassembled WGS sequence"/>
</dbReference>
<comment type="subcellular location">
    <subcellularLocation>
        <location evidence="1">Vacuole membrane</location>
        <topology evidence="1">Multi-pass membrane protein</topology>
    </subcellularLocation>
</comment>
<feature type="transmembrane region" description="Helical" evidence="13">
    <location>
        <begin position="180"/>
        <end position="200"/>
    </location>
</feature>
<dbReference type="SUPFAM" id="SSF52540">
    <property type="entry name" value="P-loop containing nucleoside triphosphate hydrolases"/>
    <property type="match status" value="2"/>
</dbReference>
<feature type="region of interest" description="Disordered" evidence="12">
    <location>
        <begin position="282"/>
        <end position="358"/>
    </location>
</feature>
<feature type="domain" description="ABC transmembrane type-1" evidence="15">
    <location>
        <begin position="382"/>
        <end position="665"/>
    </location>
</feature>
<dbReference type="CDD" id="cd18603">
    <property type="entry name" value="ABC_6TM_MRP1_2_3_6_D2_like"/>
    <property type="match status" value="1"/>
</dbReference>
<feature type="transmembrane region" description="Helical" evidence="13">
    <location>
        <begin position="1182"/>
        <end position="1202"/>
    </location>
</feature>
<evidence type="ECO:0000256" key="1">
    <source>
        <dbReference type="ARBA" id="ARBA00004128"/>
    </source>
</evidence>
<dbReference type="FunFam" id="1.20.1560.10:FF:000006">
    <property type="entry name" value="ATP-binding cassette, sub-family C (CFTR/MRP), member 9"/>
    <property type="match status" value="1"/>
</dbReference>
<dbReference type="PROSITE" id="PS50893">
    <property type="entry name" value="ABC_TRANSPORTER_2"/>
    <property type="match status" value="2"/>
</dbReference>
<feature type="transmembrane region" description="Helical" evidence="13">
    <location>
        <begin position="83"/>
        <end position="102"/>
    </location>
</feature>
<dbReference type="GO" id="GO:0016887">
    <property type="term" value="F:ATP hydrolysis activity"/>
    <property type="evidence" value="ECO:0007669"/>
    <property type="project" value="InterPro"/>
</dbReference>
<keyword evidence="5" id="KW-0677">Repeat</keyword>
<feature type="domain" description="ABC transmembrane type-1" evidence="15">
    <location>
        <begin position="1040"/>
        <end position="1323"/>
    </location>
</feature>
<sequence>MDKSMYPMDDTVIQFPSVCLDPFWNSTLTLGSSWPRFTHCFLHTALSWPALLTLVIVLPGQILYLKNRSTLSFTSKFQLSRLFVIRGICTTSLAVLTLVELVRHVLDTNEWKTSYVVLISDGMRLFTFLSAQLLMIYERHKGVSSSGPLFVFWTVLALTETLWFHQRIKEEHYANDQTDFIITAVIYSLIVVTFLLGFFADPERVKVEPVGKSSKPQWPELVSSFPSILMYLWITRTVYSAWKRLLAERDIFELPESCKGNNLLPEFDKAWKQVSVPLEKSLSMKSSSKSEERSNRVVSQVNTPERYGNSSYKLHKMHSKEDDTKIGEGSNIDEAESAHSSNEESGNKDATKITQEKSRQQVKTPFSLIKVLLRLHGARYSFGFLIKIIGDTLTVIQPIIIREIIKTVQFGTILRPSWLGVMLSVAFVFSNLLKNITQNASLYVSSKIGLDIKSALTSSIFQKALRMSSEGRKKYTSGEIITMMSVDAQRVQEVCRFIVLIVGAPIQLIASAVLLYYTIGVSVVSGIIVLFLLMPINSVLASKMQKLQAINMKLKSKRVKLTTDVLNGIKVLKLYAWEKSFEEKISQIRNEELKNLKTLAYYRTAMSVNNWTTPYLVTLSTFATYILISEENHLDPATAFVSMTYFSILRSPLIVVTYVISGIVMSVVSLKRINQFLYGDELDTECVGANPKQGSVVSVVQGSFAWDSDGKSILSDVTLDIPEKSLTMIVGKVGCGKSSLLSGILGEMKLLNGSVNLKGSVAYVAQQAWIQNCSVKENILFGSPLDAKRYSDILKACALERDLSILPQGDETEIGEKGINLSGGQKQRVALARAVYSNQDVYLLDDPLSAVDAHVGKHIFEQVIGPDGILKEKTRILVTHGAHWLPYADIVIMLINGKINHFGSFEDLLAQGGDFIEHLKQPEKEDDDDSYLSSEEDDVALSSLNVVPEGKKETYYDSNDGATVSHQIEKSDIPLQRLTSKTSERKIKQNKTDAPQQTSTKLDGGKIIEDEKMQQGKVKLKVILAWISAASVLGMVLYYFILALFQAASAGSSFWIRFWTEDSLLANTSLANTSDYADRNYLYLGVYGAFGAGQIFLFFIGYASFWVCAIRASKILHRNMLKGILRSPMAFFESTPVGRMLNRFSSDTDTLDLGLPLVMVDMLNCLNQVLGTIIIVCLNVPLFATAILPIFLLFFLVLKFYLPTARQLKRMDTVAKSPIYSHFGEALGGASTIRAFGHSQRFLKESREKVDDSVMKSLMLYACSSWLTIMISNLGLIFVFAAMIFAVTSSDVNGAEAGLAISYSVEFSVFLGFLVQQSTELTQHSVSVERILEYIELKPEGQENAKGVSMDWPQKGKIEFKNFQLRYREGLDLVLKGISAVITPGEKIGIVGRTGAGKSTMTLALFRIIESAGGSICIDDTNIADVDLYRLRSSISILPQDPVLFSGSLRMNIDPHNEYSDEEVLKSLERAHLQDFVKCAAGGLTFDVGEEGKNMSVGQRQLVCLARSLLKQNKILVLDEATAAVDIQTDSLIQETIRSAFKDCTILTIAHRINTIMDYDRVLVLDAGEIKEFAPIKELLNNPNSLFYGLAKEANLV</sequence>
<dbReference type="Gene3D" id="3.40.50.300">
    <property type="entry name" value="P-loop containing nucleotide triphosphate hydrolases"/>
    <property type="match status" value="2"/>
</dbReference>
<evidence type="ECO:0000256" key="8">
    <source>
        <dbReference type="ARBA" id="ARBA00022989"/>
    </source>
</evidence>
<evidence type="ECO:0000256" key="10">
    <source>
        <dbReference type="ARBA" id="ARBA00024220"/>
    </source>
</evidence>
<protein>
    <recommendedName>
        <fullName evidence="10">ABC-type glutathione-S-conjugate transporter</fullName>
        <ecNumber evidence="10">7.6.2.3</ecNumber>
    </recommendedName>
</protein>
<feature type="domain" description="ABC transporter" evidence="14">
    <location>
        <begin position="697"/>
        <end position="921"/>
    </location>
</feature>
<evidence type="ECO:0000256" key="3">
    <source>
        <dbReference type="ARBA" id="ARBA00022448"/>
    </source>
</evidence>
<feature type="transmembrane region" description="Helical" evidence="13">
    <location>
        <begin position="413"/>
        <end position="433"/>
    </location>
</feature>
<dbReference type="EMBL" id="CAXITT010000102">
    <property type="protein sequence ID" value="CAL1531982.1"/>
    <property type="molecule type" value="Genomic_DNA"/>
</dbReference>
<feature type="transmembrane region" description="Helical" evidence="13">
    <location>
        <begin position="611"/>
        <end position="628"/>
    </location>
</feature>
<feature type="compositionally biased region" description="Polar residues" evidence="12">
    <location>
        <begin position="296"/>
        <end position="312"/>
    </location>
</feature>
<dbReference type="PROSITE" id="PS50929">
    <property type="entry name" value="ABC_TM1F"/>
    <property type="match status" value="2"/>
</dbReference>
<evidence type="ECO:0000256" key="12">
    <source>
        <dbReference type="SAM" id="MobiDB-lite"/>
    </source>
</evidence>
<dbReference type="Pfam" id="PF00664">
    <property type="entry name" value="ABC_membrane"/>
    <property type="match status" value="2"/>
</dbReference>
<keyword evidence="8 13" id="KW-1133">Transmembrane helix</keyword>
<feature type="transmembrane region" description="Helical" evidence="13">
    <location>
        <begin position="494"/>
        <end position="517"/>
    </location>
</feature>
<dbReference type="InterPro" id="IPR003593">
    <property type="entry name" value="AAA+_ATPase"/>
</dbReference>
<evidence type="ECO:0000259" key="15">
    <source>
        <dbReference type="PROSITE" id="PS50929"/>
    </source>
</evidence>
<evidence type="ECO:0000256" key="9">
    <source>
        <dbReference type="ARBA" id="ARBA00023136"/>
    </source>
</evidence>
<name>A0AAV2HIW8_LYMST</name>
<feature type="transmembrane region" description="Helical" evidence="13">
    <location>
        <begin position="1022"/>
        <end position="1045"/>
    </location>
</feature>
<dbReference type="PROSITE" id="PS00211">
    <property type="entry name" value="ABC_TRANSPORTER_1"/>
    <property type="match status" value="2"/>
</dbReference>
<dbReference type="SUPFAM" id="SSF90123">
    <property type="entry name" value="ABC transporter transmembrane region"/>
    <property type="match status" value="2"/>
</dbReference>
<dbReference type="GO" id="GO:0015431">
    <property type="term" value="F:ABC-type glutathione S-conjugate transporter activity"/>
    <property type="evidence" value="ECO:0007669"/>
    <property type="project" value="UniProtKB-EC"/>
</dbReference>
<evidence type="ECO:0000259" key="14">
    <source>
        <dbReference type="PROSITE" id="PS50893"/>
    </source>
</evidence>
<dbReference type="InterPro" id="IPR050173">
    <property type="entry name" value="ABC_transporter_C-like"/>
</dbReference>
<dbReference type="Pfam" id="PF00005">
    <property type="entry name" value="ABC_tran"/>
    <property type="match status" value="2"/>
</dbReference>
<feature type="domain" description="ABC transporter" evidence="14">
    <location>
        <begin position="1358"/>
        <end position="1592"/>
    </location>
</feature>
<evidence type="ECO:0000256" key="2">
    <source>
        <dbReference type="ARBA" id="ARBA00009726"/>
    </source>
</evidence>
<dbReference type="InterPro" id="IPR056227">
    <property type="entry name" value="TMD0_ABC"/>
</dbReference>
<feature type="transmembrane region" description="Helical" evidence="13">
    <location>
        <begin position="149"/>
        <end position="168"/>
    </location>
</feature>
<feature type="transmembrane region" description="Helical" evidence="13">
    <location>
        <begin position="523"/>
        <end position="542"/>
    </location>
</feature>
<feature type="transmembrane region" description="Helical" evidence="13">
    <location>
        <begin position="648"/>
        <end position="668"/>
    </location>
</feature>
<evidence type="ECO:0000256" key="5">
    <source>
        <dbReference type="ARBA" id="ARBA00022737"/>
    </source>
</evidence>
<dbReference type="InterPro" id="IPR003439">
    <property type="entry name" value="ABC_transporter-like_ATP-bd"/>
</dbReference>
<dbReference type="FunFam" id="3.40.50.300:FF:000074">
    <property type="entry name" value="Multidrug resistance-associated protein 5 isoform 1"/>
    <property type="match status" value="1"/>
</dbReference>
<comment type="catalytic activity">
    <reaction evidence="11">
        <text>leukotriene C4(in) + ATP + H2O = leukotriene C4(out) + ADP + phosphate + H(+)</text>
        <dbReference type="Rhea" id="RHEA:38963"/>
        <dbReference type="ChEBI" id="CHEBI:15377"/>
        <dbReference type="ChEBI" id="CHEBI:15378"/>
        <dbReference type="ChEBI" id="CHEBI:30616"/>
        <dbReference type="ChEBI" id="CHEBI:43474"/>
        <dbReference type="ChEBI" id="CHEBI:57973"/>
        <dbReference type="ChEBI" id="CHEBI:456216"/>
    </reaction>
    <physiologicalReaction direction="left-to-right" evidence="11">
        <dbReference type="Rhea" id="RHEA:38964"/>
    </physiologicalReaction>
</comment>
<dbReference type="PANTHER" id="PTHR24223:SF443">
    <property type="entry name" value="MULTIDRUG-RESISTANCE LIKE PROTEIN 1, ISOFORM I"/>
    <property type="match status" value="1"/>
</dbReference>
<comment type="similarity">
    <text evidence="2">Belongs to the ABC transporter superfamily. ABCC family. Conjugate transporter (TC 3.A.1.208) subfamily.</text>
</comment>
<dbReference type="InterPro" id="IPR027417">
    <property type="entry name" value="P-loop_NTPase"/>
</dbReference>
<proteinExistence type="inferred from homology"/>
<dbReference type="CDD" id="cd03250">
    <property type="entry name" value="ABCC_MRP_domain1"/>
    <property type="match status" value="1"/>
</dbReference>
<dbReference type="InterPro" id="IPR017871">
    <property type="entry name" value="ABC_transporter-like_CS"/>
</dbReference>
<keyword evidence="3" id="KW-0813">Transport</keyword>
<reference evidence="16 17" key="1">
    <citation type="submission" date="2024-04" db="EMBL/GenBank/DDBJ databases">
        <authorList>
            <consortium name="Genoscope - CEA"/>
            <person name="William W."/>
        </authorList>
    </citation>
    <scope>NUCLEOTIDE SEQUENCE [LARGE SCALE GENOMIC DNA]</scope>
</reference>
<gene>
    <name evidence="16" type="ORF">GSLYS_00006061001</name>
</gene>
<dbReference type="GO" id="GO:0005524">
    <property type="term" value="F:ATP binding"/>
    <property type="evidence" value="ECO:0007669"/>
    <property type="project" value="UniProtKB-KW"/>
</dbReference>
<evidence type="ECO:0000256" key="11">
    <source>
        <dbReference type="ARBA" id="ARBA00047523"/>
    </source>
</evidence>
<feature type="transmembrane region" description="Helical" evidence="13">
    <location>
        <begin position="40"/>
        <end position="63"/>
    </location>
</feature>
<keyword evidence="7" id="KW-0067">ATP-binding</keyword>
<dbReference type="PANTHER" id="PTHR24223">
    <property type="entry name" value="ATP-BINDING CASSETTE SUB-FAMILY C"/>
    <property type="match status" value="1"/>
</dbReference>
<accession>A0AAV2HIW8</accession>
<feature type="transmembrane region" description="Helical" evidence="13">
    <location>
        <begin position="1153"/>
        <end position="1176"/>
    </location>
</feature>
<keyword evidence="6" id="KW-0547">Nucleotide-binding</keyword>
<evidence type="ECO:0000256" key="4">
    <source>
        <dbReference type="ARBA" id="ARBA00022692"/>
    </source>
</evidence>
<dbReference type="Pfam" id="PF24357">
    <property type="entry name" value="TMD0_ABC"/>
    <property type="match status" value="1"/>
</dbReference>
<dbReference type="Gene3D" id="1.20.1560.10">
    <property type="entry name" value="ABC transporter type 1, transmembrane domain"/>
    <property type="match status" value="2"/>
</dbReference>
<feature type="transmembrane region" description="Helical" evidence="13">
    <location>
        <begin position="380"/>
        <end position="401"/>
    </location>
</feature>
<comment type="caution">
    <text evidence="16">The sequence shown here is derived from an EMBL/GenBank/DDBJ whole genome shotgun (WGS) entry which is preliminary data.</text>
</comment>
<dbReference type="GO" id="GO:0005774">
    <property type="term" value="C:vacuolar membrane"/>
    <property type="evidence" value="ECO:0007669"/>
    <property type="project" value="UniProtKB-SubCell"/>
</dbReference>
<feature type="transmembrane region" description="Helical" evidence="13">
    <location>
        <begin position="114"/>
        <end position="137"/>
    </location>
</feature>
<dbReference type="InterPro" id="IPR011527">
    <property type="entry name" value="ABC1_TM_dom"/>
</dbReference>
<dbReference type="CDD" id="cd03244">
    <property type="entry name" value="ABCC_MRP_domain2"/>
    <property type="match status" value="1"/>
</dbReference>
<keyword evidence="4 13" id="KW-0812">Transmembrane</keyword>
<dbReference type="CDD" id="cd18595">
    <property type="entry name" value="ABC_6TM_MRP1_2_3_6_D1_like"/>
    <property type="match status" value="1"/>
</dbReference>
<feature type="transmembrane region" description="Helical" evidence="13">
    <location>
        <begin position="1258"/>
        <end position="1285"/>
    </location>
</feature>
<feature type="compositionally biased region" description="Basic and acidic residues" evidence="12">
    <location>
        <begin position="341"/>
        <end position="358"/>
    </location>
</feature>
<evidence type="ECO:0000256" key="7">
    <source>
        <dbReference type="ARBA" id="ARBA00022840"/>
    </source>
</evidence>